<feature type="non-terminal residue" evidence="2">
    <location>
        <position position="1"/>
    </location>
</feature>
<dbReference type="SUPFAM" id="SSF55486">
    <property type="entry name" value="Metalloproteases ('zincins'), catalytic domain"/>
    <property type="match status" value="1"/>
</dbReference>
<dbReference type="Pfam" id="PF13688">
    <property type="entry name" value="Reprolysin_5"/>
    <property type="match status" value="1"/>
</dbReference>
<dbReference type="Proteomes" id="UP001530377">
    <property type="component" value="Unassembled WGS sequence"/>
</dbReference>
<gene>
    <name evidence="2" type="ORF">ACHAXA_005146</name>
</gene>
<reference evidence="2 3" key="1">
    <citation type="submission" date="2024-10" db="EMBL/GenBank/DDBJ databases">
        <title>Updated reference genomes for cyclostephanoid diatoms.</title>
        <authorList>
            <person name="Roberts W.R."/>
            <person name="Alverson A.J."/>
        </authorList>
    </citation>
    <scope>NUCLEOTIDE SEQUENCE [LARGE SCALE GENOMIC DNA]</scope>
    <source>
        <strain evidence="2 3">AJA228-03</strain>
    </source>
</reference>
<evidence type="ECO:0000313" key="3">
    <source>
        <dbReference type="Proteomes" id="UP001530377"/>
    </source>
</evidence>
<accession>A0ABD3RXG4</accession>
<proteinExistence type="predicted"/>
<name>A0ABD3RXG4_9STRA</name>
<keyword evidence="3" id="KW-1185">Reference proteome</keyword>
<organism evidence="2 3">
    <name type="scientific">Cyclostephanos tholiformis</name>
    <dbReference type="NCBI Taxonomy" id="382380"/>
    <lineage>
        <taxon>Eukaryota</taxon>
        <taxon>Sar</taxon>
        <taxon>Stramenopiles</taxon>
        <taxon>Ochrophyta</taxon>
        <taxon>Bacillariophyta</taxon>
        <taxon>Coscinodiscophyceae</taxon>
        <taxon>Thalassiosirophycidae</taxon>
        <taxon>Stephanodiscales</taxon>
        <taxon>Stephanodiscaceae</taxon>
        <taxon>Cyclostephanos</taxon>
    </lineage>
</organism>
<comment type="caution">
    <text evidence="2">The sequence shown here is derived from an EMBL/GenBank/DDBJ whole genome shotgun (WGS) entry which is preliminary data.</text>
</comment>
<dbReference type="InterPro" id="IPR024079">
    <property type="entry name" value="MetalloPept_cat_dom_sf"/>
</dbReference>
<feature type="compositionally biased region" description="Basic and acidic residues" evidence="1">
    <location>
        <begin position="183"/>
        <end position="194"/>
    </location>
</feature>
<dbReference type="EMBL" id="JALLPB020000129">
    <property type="protein sequence ID" value="KAL3816868.1"/>
    <property type="molecule type" value="Genomic_DNA"/>
</dbReference>
<sequence>FGFGEAKQRSSFLHKNNIRIIHTKKLHVRGSPTIQDNRPLPRKKSRTNETGPTGGASFIQTTADLCIVAASHHICSCPIHLPTPSISPPTSKTMGFNLKEALAAKVGGGGSSKGSSTRSPAPQVVPPQTGGSKFGFSNPFVKTGSKNDAAPASSFEERTVPPTPSPKSDIGGPWKKSTMKGPVQDDFHNDDAQRGTKKSRGRTCLCVITLAVLGIAGYLTWKYALDEPTTWDEAKEGISGLDEKWDNMNFTNVLDSLDDFDFGKLFDSDPAKGDATARKWPEEYIDGGLKLTLLNALDDTWQSEFDDATSDWMESDALDLTIERVDVDHDCNRIAGVMVICNANFGATGWVGINQNEVKEGVIMSSVAKMNEYYLRNAEYDHRRFTMCHEIGHGFGLPHTDEDPYNEPLGNCLDYTETPSANIMPGDVNMEKLSEMYLTRRLTRVEDDGTVVETTELVRR</sequence>
<feature type="region of interest" description="Disordered" evidence="1">
    <location>
        <begin position="24"/>
        <end position="56"/>
    </location>
</feature>
<dbReference type="AlphaFoldDB" id="A0ABD3RXG4"/>
<protein>
    <recommendedName>
        <fullName evidence="4">Peptidase M10 metallopeptidase domain-containing protein</fullName>
    </recommendedName>
</protein>
<evidence type="ECO:0000256" key="1">
    <source>
        <dbReference type="SAM" id="MobiDB-lite"/>
    </source>
</evidence>
<evidence type="ECO:0000313" key="2">
    <source>
        <dbReference type="EMBL" id="KAL3816868.1"/>
    </source>
</evidence>
<feature type="region of interest" description="Disordered" evidence="1">
    <location>
        <begin position="106"/>
        <end position="197"/>
    </location>
</feature>
<dbReference type="Gene3D" id="3.40.390.10">
    <property type="entry name" value="Collagenase (Catalytic Domain)"/>
    <property type="match status" value="1"/>
</dbReference>
<evidence type="ECO:0008006" key="4">
    <source>
        <dbReference type="Google" id="ProtNLM"/>
    </source>
</evidence>